<keyword evidence="5 7" id="KW-0472">Membrane</keyword>
<evidence type="ECO:0000259" key="8">
    <source>
        <dbReference type="Pfam" id="PF06738"/>
    </source>
</evidence>
<protein>
    <submittedName>
        <fullName evidence="9">Threonine/serine exporter</fullName>
    </submittedName>
</protein>
<evidence type="ECO:0000256" key="2">
    <source>
        <dbReference type="ARBA" id="ARBA00022475"/>
    </source>
</evidence>
<feature type="transmembrane region" description="Helical" evidence="7">
    <location>
        <begin position="133"/>
        <end position="151"/>
    </location>
</feature>
<comment type="caution">
    <text evidence="9">The sequence shown here is derived from an EMBL/GenBank/DDBJ whole genome shotgun (WGS) entry which is preliminary data.</text>
</comment>
<name>A0A3P2RDT7_WEIVI</name>
<comment type="subcellular location">
    <subcellularLocation>
        <location evidence="1">Cell membrane</location>
        <topology evidence="1">Multi-pass membrane protein</topology>
    </subcellularLocation>
</comment>
<dbReference type="AlphaFoldDB" id="A0A3P2RDT7"/>
<feature type="transmembrane region" description="Helical" evidence="7">
    <location>
        <begin position="222"/>
        <end position="243"/>
    </location>
</feature>
<dbReference type="Proteomes" id="UP000275836">
    <property type="component" value="Unassembled WGS sequence"/>
</dbReference>
<dbReference type="InterPro" id="IPR010619">
    <property type="entry name" value="ThrE-like_N"/>
</dbReference>
<evidence type="ECO:0000313" key="9">
    <source>
        <dbReference type="EMBL" id="RRG18794.1"/>
    </source>
</evidence>
<evidence type="ECO:0000256" key="3">
    <source>
        <dbReference type="ARBA" id="ARBA00022692"/>
    </source>
</evidence>
<keyword evidence="4 7" id="KW-1133">Transmembrane helix</keyword>
<comment type="similarity">
    <text evidence="6">Belongs to the ThrE exporter (TC 2.A.79) family.</text>
</comment>
<dbReference type="GO" id="GO:0022857">
    <property type="term" value="F:transmembrane transporter activity"/>
    <property type="evidence" value="ECO:0007669"/>
    <property type="project" value="InterPro"/>
</dbReference>
<dbReference type="OrthoDB" id="9813917at2"/>
<evidence type="ECO:0000256" key="4">
    <source>
        <dbReference type="ARBA" id="ARBA00022989"/>
    </source>
</evidence>
<dbReference type="GO" id="GO:0005886">
    <property type="term" value="C:plasma membrane"/>
    <property type="evidence" value="ECO:0007669"/>
    <property type="project" value="UniProtKB-SubCell"/>
</dbReference>
<evidence type="ECO:0000256" key="7">
    <source>
        <dbReference type="SAM" id="Phobius"/>
    </source>
</evidence>
<sequence>MPTEKELLATCSQVGNLLLNSGAETFRIENTIEHIGKAAQTPIVCYSTLTAIFITINESTDTLFIKPKMGGYDLKKVDAINQLSRDFTQQKINFNQFNQAIKNLDQTVTQTPFTLQVFGAGLVSMAPMLVFKATWTDLFLSFFVGLTAFIFSKKITSYYDFPYISEVIGGFTIGLLASLLVKFNLGDNLYNIIISSLMPLVPGVAITNAIREIIAKEIISGIVRMTYAFFVAGAIAFGVILAIEVCH</sequence>
<feature type="transmembrane region" description="Helical" evidence="7">
    <location>
        <begin position="163"/>
        <end position="183"/>
    </location>
</feature>
<dbReference type="InterPro" id="IPR050539">
    <property type="entry name" value="ThrE_Dicarb/AminoAcid_Exp"/>
</dbReference>
<dbReference type="RefSeq" id="WP_124942733.1">
    <property type="nucleotide sequence ID" value="NZ_RHGY01000001.1"/>
</dbReference>
<dbReference type="PANTHER" id="PTHR34390:SF2">
    <property type="entry name" value="SUCCINATE TRANSPORTER SUBUNIT YJJP-RELATED"/>
    <property type="match status" value="1"/>
</dbReference>
<accession>A0A3P2RDT7</accession>
<evidence type="ECO:0000256" key="6">
    <source>
        <dbReference type="ARBA" id="ARBA00034125"/>
    </source>
</evidence>
<keyword evidence="3 7" id="KW-0812">Transmembrane</keyword>
<reference evidence="9 10" key="1">
    <citation type="submission" date="2018-10" db="EMBL/GenBank/DDBJ databases">
        <title>Draft genome sequence of Weissella viridescens UCO-SMC3.</title>
        <authorList>
            <person name="Garcia-Cancino A."/>
            <person name="Espinoza-Monje M."/>
            <person name="Albarracin L."/>
            <person name="Garcia-Castillo V."/>
            <person name="Campos-Martin J."/>
            <person name="Nakano Y."/>
            <person name="Guitierrez-Zamorano C."/>
            <person name="Ikeda-Ohtsubo W."/>
            <person name="Morita H."/>
            <person name="Kitazawa H."/>
            <person name="Villena J."/>
        </authorList>
    </citation>
    <scope>NUCLEOTIDE SEQUENCE [LARGE SCALE GENOMIC DNA]</scope>
    <source>
        <strain evidence="9 10">UCO-SMC3</strain>
    </source>
</reference>
<evidence type="ECO:0000256" key="5">
    <source>
        <dbReference type="ARBA" id="ARBA00023136"/>
    </source>
</evidence>
<proteinExistence type="inferred from homology"/>
<evidence type="ECO:0000313" key="10">
    <source>
        <dbReference type="Proteomes" id="UP000275836"/>
    </source>
</evidence>
<organism evidence="9 10">
    <name type="scientific">Weissella viridescens</name>
    <name type="common">Lactobacillus viridescens</name>
    <dbReference type="NCBI Taxonomy" id="1629"/>
    <lineage>
        <taxon>Bacteria</taxon>
        <taxon>Bacillati</taxon>
        <taxon>Bacillota</taxon>
        <taxon>Bacilli</taxon>
        <taxon>Lactobacillales</taxon>
        <taxon>Lactobacillaceae</taxon>
        <taxon>Weissella</taxon>
    </lineage>
</organism>
<evidence type="ECO:0000256" key="1">
    <source>
        <dbReference type="ARBA" id="ARBA00004651"/>
    </source>
</evidence>
<gene>
    <name evidence="9" type="ORF">D3P96_02075</name>
</gene>
<dbReference type="Pfam" id="PF06738">
    <property type="entry name" value="ThrE"/>
    <property type="match status" value="1"/>
</dbReference>
<dbReference type="GO" id="GO:0015744">
    <property type="term" value="P:succinate transport"/>
    <property type="evidence" value="ECO:0007669"/>
    <property type="project" value="TreeGrafter"/>
</dbReference>
<dbReference type="PANTHER" id="PTHR34390">
    <property type="entry name" value="UPF0442 PROTEIN YJJB-RELATED"/>
    <property type="match status" value="1"/>
</dbReference>
<keyword evidence="2" id="KW-1003">Cell membrane</keyword>
<dbReference type="EMBL" id="RHGY01000001">
    <property type="protein sequence ID" value="RRG18794.1"/>
    <property type="molecule type" value="Genomic_DNA"/>
</dbReference>
<feature type="domain" description="Threonine/serine exporter-like N-terminal" evidence="8">
    <location>
        <begin position="10"/>
        <end position="245"/>
    </location>
</feature>
<feature type="transmembrane region" description="Helical" evidence="7">
    <location>
        <begin position="189"/>
        <end position="210"/>
    </location>
</feature>